<dbReference type="Proteomes" id="UP001244640">
    <property type="component" value="Unassembled WGS sequence"/>
</dbReference>
<proteinExistence type="predicted"/>
<evidence type="ECO:0000313" key="1">
    <source>
        <dbReference type="EMBL" id="MDQ1149716.1"/>
    </source>
</evidence>
<name>A0ABU0U439_9SPHI</name>
<organism evidence="1 2">
    <name type="scientific">Sphingobacterium zeae</name>
    <dbReference type="NCBI Taxonomy" id="1776859"/>
    <lineage>
        <taxon>Bacteria</taxon>
        <taxon>Pseudomonadati</taxon>
        <taxon>Bacteroidota</taxon>
        <taxon>Sphingobacteriia</taxon>
        <taxon>Sphingobacteriales</taxon>
        <taxon>Sphingobacteriaceae</taxon>
        <taxon>Sphingobacterium</taxon>
    </lineage>
</organism>
<comment type="caution">
    <text evidence="1">The sequence shown here is derived from an EMBL/GenBank/DDBJ whole genome shotgun (WGS) entry which is preliminary data.</text>
</comment>
<evidence type="ECO:0000313" key="2">
    <source>
        <dbReference type="Proteomes" id="UP001244640"/>
    </source>
</evidence>
<accession>A0ABU0U439</accession>
<sequence length="42" mass="4607">MLNAANQVFEGKECGRSFDLDAADAYCRTLALLSILTVLLFL</sequence>
<gene>
    <name evidence="1" type="ORF">QE382_001700</name>
</gene>
<reference evidence="1 2" key="1">
    <citation type="submission" date="2023-07" db="EMBL/GenBank/DDBJ databases">
        <title>Functional and genomic diversity of the sorghum phyllosphere microbiome.</title>
        <authorList>
            <person name="Shade A."/>
        </authorList>
    </citation>
    <scope>NUCLEOTIDE SEQUENCE [LARGE SCALE GENOMIC DNA]</scope>
    <source>
        <strain evidence="1 2">SORGH_AS_0892</strain>
    </source>
</reference>
<protein>
    <submittedName>
        <fullName evidence="1">Uncharacterized protein</fullName>
    </submittedName>
</protein>
<dbReference type="EMBL" id="JAUTBA010000001">
    <property type="protein sequence ID" value="MDQ1149716.1"/>
    <property type="molecule type" value="Genomic_DNA"/>
</dbReference>
<keyword evidence="2" id="KW-1185">Reference proteome</keyword>